<sequence>MDFYFLKVDFCKIRASILTEKNNKIILGDDKGKVIIIDLISQKIKSSFYIYENFSINEFSSRENLLYCASENMKIPIFDINKNKKIRELCGHEGIVTDVKNKHNYLLSGGKDGFVHLWDTRINLPIMNFVNNGIVDSVGFFEFPNSIHSTYNSNRFNLWDLRIHDKPVSQFQINGIDFYKSKGKITVNEKKNILLFADFKQIINLIYYNQSLKIFYLKSNLIKKKKTINQKVSMIKTDRNFLTIVIVYDEGNIEVFRKNLKKYYFISKISDSRIINLNVKSSGSLLFITCNDGKMILVKLS</sequence>
<accession>Q9AVX2</accession>
<dbReference type="SUPFAM" id="SSF50978">
    <property type="entry name" value="WD40 repeat-like"/>
    <property type="match status" value="1"/>
</dbReference>
<keyword evidence="7" id="KW-0804">Transcription</keyword>
<dbReference type="PROSITE" id="PS50082">
    <property type="entry name" value="WD_REPEATS_2"/>
    <property type="match status" value="1"/>
</dbReference>
<dbReference type="RefSeq" id="XP_001713315.1">
    <property type="nucleotide sequence ID" value="XM_001713263.1"/>
</dbReference>
<reference evidence="7" key="1">
    <citation type="journal article" date="2000" name="Proc. Natl. Acad. Sci. U.S.A.">
        <title>Chloroplast protein and centrosomal genes, a tRNA intron, and odd telomeres in an unusually compact eukaryotic genome, the cryptomonad nucleomorph.</title>
        <authorList>
            <person name="Zauner S."/>
            <person name="Fraunholz M."/>
            <person name="Wastl J."/>
            <person name="Penny S."/>
            <person name="Beaton M."/>
            <person name="Cavalier-Smith T."/>
            <person name="Maier U.G."/>
            <person name="Douglas S."/>
        </authorList>
    </citation>
    <scope>NUCLEOTIDE SEQUENCE</scope>
</reference>
<dbReference type="Gene3D" id="2.130.10.10">
    <property type="entry name" value="YVTN repeat-like/Quinoprotein amine dehydrogenase"/>
    <property type="match status" value="1"/>
</dbReference>
<dbReference type="InterPro" id="IPR019775">
    <property type="entry name" value="WD40_repeat_CS"/>
</dbReference>
<dbReference type="GO" id="GO:0005737">
    <property type="term" value="C:cytoplasm"/>
    <property type="evidence" value="ECO:0007669"/>
    <property type="project" value="UniProtKB-SubCell"/>
</dbReference>
<dbReference type="PANTHER" id="PTHR22842">
    <property type="entry name" value="WD40 REPEAT PROTEIN"/>
    <property type="match status" value="1"/>
</dbReference>
<name>Q9AVX2_GUITH</name>
<dbReference type="GO" id="GO:0071013">
    <property type="term" value="C:catalytic step 2 spliceosome"/>
    <property type="evidence" value="ECO:0007669"/>
    <property type="project" value="TreeGrafter"/>
</dbReference>
<dbReference type="GO" id="GO:0000398">
    <property type="term" value="P:mRNA splicing, via spliceosome"/>
    <property type="evidence" value="ECO:0007669"/>
    <property type="project" value="TreeGrafter"/>
</dbReference>
<keyword evidence="7" id="KW-0240">DNA-directed RNA polymerase</keyword>
<dbReference type="PROSITE" id="PS00678">
    <property type="entry name" value="WD_REPEATS_1"/>
    <property type="match status" value="1"/>
</dbReference>
<dbReference type="PIR" id="F90115">
    <property type="entry name" value="F90115"/>
</dbReference>
<dbReference type="GeneID" id="857531"/>
<evidence type="ECO:0000256" key="4">
    <source>
        <dbReference type="ARBA" id="ARBA00022737"/>
    </source>
</evidence>
<dbReference type="Proteomes" id="UP000242167">
    <property type="component" value="Nucleomorph 2"/>
</dbReference>
<keyword evidence="4" id="KW-0677">Repeat</keyword>
<dbReference type="InterPro" id="IPR001680">
    <property type="entry name" value="WD40_rpt"/>
</dbReference>
<evidence type="ECO:0000256" key="3">
    <source>
        <dbReference type="ARBA" id="ARBA00022574"/>
    </source>
</evidence>
<evidence type="ECO:0000313" key="8">
    <source>
        <dbReference type="EMBL" id="CAE2334731.1"/>
    </source>
</evidence>
<dbReference type="SMART" id="SM00320">
    <property type="entry name" value="WD40"/>
    <property type="match status" value="1"/>
</dbReference>
<keyword evidence="2" id="KW-0963">Cytoplasm</keyword>
<dbReference type="Pfam" id="PF00400">
    <property type="entry name" value="WD40"/>
    <property type="match status" value="1"/>
</dbReference>
<dbReference type="PROSITE" id="PS50294">
    <property type="entry name" value="WD_REPEATS_REGION"/>
    <property type="match status" value="1"/>
</dbReference>
<protein>
    <submittedName>
        <fullName evidence="7">Beta subunit of G protein</fullName>
    </submittedName>
</protein>
<comment type="similarity">
    <text evidence="5">Belongs to the WD repeat MORG1 family.</text>
</comment>
<evidence type="ECO:0000256" key="2">
    <source>
        <dbReference type="ARBA" id="ARBA00022490"/>
    </source>
</evidence>
<evidence type="ECO:0000313" key="9">
    <source>
        <dbReference type="Proteomes" id="UP000242167"/>
    </source>
</evidence>
<dbReference type="InterPro" id="IPR036322">
    <property type="entry name" value="WD40_repeat_dom_sf"/>
</dbReference>
<dbReference type="InterPro" id="IPR051980">
    <property type="entry name" value="WD_repeat_MORG1"/>
</dbReference>
<evidence type="ECO:0000256" key="5">
    <source>
        <dbReference type="ARBA" id="ARBA00038145"/>
    </source>
</evidence>
<dbReference type="EMBL" id="AJ010592">
    <property type="protein sequence ID" value="CAC27099.1"/>
    <property type="molecule type" value="Genomic_DNA"/>
</dbReference>
<proteinExistence type="inferred from homology"/>
<dbReference type="EMBL" id="HBKN01045272">
    <property type="protein sequence ID" value="CAE2334731.1"/>
    <property type="molecule type" value="Transcribed_RNA"/>
</dbReference>
<keyword evidence="3 6" id="KW-0853">WD repeat</keyword>
<dbReference type="AlphaFoldDB" id="Q9AVX2"/>
<dbReference type="GO" id="GO:0000428">
    <property type="term" value="C:DNA-directed RNA polymerase complex"/>
    <property type="evidence" value="ECO:0007669"/>
    <property type="project" value="UniProtKB-KW"/>
</dbReference>
<evidence type="ECO:0000313" key="7">
    <source>
        <dbReference type="EMBL" id="CAC27099.1"/>
    </source>
</evidence>
<gene>
    <name evidence="7" type="primary">ste4</name>
    <name evidence="8" type="ORF">GTHE00462_LOCUS35416</name>
</gene>
<reference evidence="8" key="3">
    <citation type="submission" date="2021-01" db="EMBL/GenBank/DDBJ databases">
        <authorList>
            <person name="Corre E."/>
            <person name="Pelletier E."/>
            <person name="Niang G."/>
            <person name="Scheremetjew M."/>
            <person name="Finn R."/>
            <person name="Kale V."/>
            <person name="Holt S."/>
            <person name="Cochrane G."/>
            <person name="Meng A."/>
            <person name="Brown T."/>
            <person name="Cohen L."/>
        </authorList>
    </citation>
    <scope>NUCLEOTIDE SEQUENCE</scope>
    <source>
        <strain evidence="8">CCMP 2712</strain>
    </source>
</reference>
<dbReference type="PANTHER" id="PTHR22842:SF3">
    <property type="entry name" value="WD REPEAT DOMAIN-CONTAINING PROTEIN 83"/>
    <property type="match status" value="1"/>
</dbReference>
<dbReference type="InterPro" id="IPR015943">
    <property type="entry name" value="WD40/YVTN_repeat-like_dom_sf"/>
</dbReference>
<feature type="repeat" description="WD" evidence="6">
    <location>
        <begin position="89"/>
        <end position="121"/>
    </location>
</feature>
<evidence type="ECO:0000256" key="1">
    <source>
        <dbReference type="ARBA" id="ARBA00004496"/>
    </source>
</evidence>
<evidence type="ECO:0000256" key="6">
    <source>
        <dbReference type="PROSITE-ProRule" id="PRU00221"/>
    </source>
</evidence>
<organism evidence="7 9">
    <name type="scientific">Guillardia theta</name>
    <name type="common">Cryptophyte</name>
    <name type="synonym">Cryptomonas phi</name>
    <dbReference type="NCBI Taxonomy" id="55529"/>
    <lineage>
        <taxon>Eukaryota</taxon>
        <taxon>Cryptophyceae</taxon>
        <taxon>Pyrenomonadales</taxon>
        <taxon>Geminigeraceae</taxon>
        <taxon>Guillardia</taxon>
    </lineage>
</organism>
<reference evidence="7 9" key="2">
    <citation type="journal article" date="2001" name="Nature">
        <title>The highly reduced genome of an enslaved algal nucleus.</title>
        <authorList>
            <person name="Douglas S."/>
            <person name="Zauner S."/>
            <person name="Fraunholz M."/>
            <person name="Beaton M."/>
            <person name="Penny S."/>
            <person name="Deng L."/>
            <person name="Wu X."/>
            <person name="Reith M."/>
            <person name="Cavalier-Smith T."/>
            <person name="Maier U."/>
        </authorList>
    </citation>
    <scope>NUCLEOTIDE SEQUENCE [LARGE SCALE GENOMIC DNA]</scope>
</reference>
<comment type="subcellular location">
    <subcellularLocation>
        <location evidence="1">Cytoplasm</location>
    </subcellularLocation>
</comment>